<dbReference type="EMBL" id="CP066558">
    <property type="protein sequence ID" value="QQF81593.1"/>
    <property type="molecule type" value="Genomic_DNA"/>
</dbReference>
<dbReference type="InterPro" id="IPR029063">
    <property type="entry name" value="SAM-dependent_MTases_sf"/>
</dbReference>
<evidence type="ECO:0000313" key="2">
    <source>
        <dbReference type="EMBL" id="QQF81593.1"/>
    </source>
</evidence>
<dbReference type="Pfam" id="PF08241">
    <property type="entry name" value="Methyltransf_11"/>
    <property type="match status" value="1"/>
</dbReference>
<name>A0A9Q6YZC8_HISSO</name>
<organism evidence="2 3">
    <name type="scientific">Histophilus somni</name>
    <name type="common">Haemophilus somnus</name>
    <dbReference type="NCBI Taxonomy" id="731"/>
    <lineage>
        <taxon>Bacteria</taxon>
        <taxon>Pseudomonadati</taxon>
        <taxon>Pseudomonadota</taxon>
        <taxon>Gammaproteobacteria</taxon>
        <taxon>Pasteurellales</taxon>
        <taxon>Pasteurellaceae</taxon>
        <taxon>Histophilus</taxon>
    </lineage>
</organism>
<dbReference type="Gene3D" id="3.40.50.150">
    <property type="entry name" value="Vaccinia Virus protein VP39"/>
    <property type="match status" value="1"/>
</dbReference>
<gene>
    <name evidence="2" type="ORF">JFL49_05720</name>
</gene>
<dbReference type="SUPFAM" id="SSF53335">
    <property type="entry name" value="S-adenosyl-L-methionine-dependent methyltransferases"/>
    <property type="match status" value="1"/>
</dbReference>
<keyword evidence="3" id="KW-1185">Reference proteome</keyword>
<accession>A0A9Q6YZC8</accession>
<proteinExistence type="predicted"/>
<dbReference type="AlphaFoldDB" id="A0A9Q6YZC8"/>
<feature type="domain" description="Methyltransferase type 11" evidence="1">
    <location>
        <begin position="75"/>
        <end position="141"/>
    </location>
</feature>
<evidence type="ECO:0000259" key="1">
    <source>
        <dbReference type="Pfam" id="PF08241"/>
    </source>
</evidence>
<sequence length="241" mass="28201">MKFNIKSVKNYRLPMSWQHIQKGTMYCSLINEFFADWFQKVLGDQWLMIGGLSAELELNLPLRHKIILMPEMTKNPTALFPANQNVTEEISLIQADPLQLPFVQQSIHACVLANTLNFTQHSHQLLGEIARVLENDGYLFISLFNPYSPLIFKQNLNHKNQTALPFKQYFTWRILDWIKLLNFEILDQVNLSEKKQQDCFSPLTLIVAQKRTYPFPLYKIKNKIVPYQSFQFMGENTKNAT</sequence>
<dbReference type="OrthoDB" id="6191410at2"/>
<keyword evidence="2" id="KW-0808">Transferase</keyword>
<evidence type="ECO:0000313" key="3">
    <source>
        <dbReference type="Proteomes" id="UP000595373"/>
    </source>
</evidence>
<reference evidence="2 3" key="1">
    <citation type="submission" date="2020-12" db="EMBL/GenBank/DDBJ databases">
        <title>ASc-MMNZ-VFA-070.</title>
        <authorList>
            <person name="Schryvers A."/>
            <person name="Mostafa Nazari M."/>
            <person name="Farshchi Andisi V."/>
            <person name="Timsit E."/>
            <person name="Walter Morck D."/>
        </authorList>
    </citation>
    <scope>NUCLEOTIDE SEQUENCE [LARGE SCALE GENOMIC DNA]</scope>
    <source>
        <strain evidence="2 3">ASc-MMNZ-VFA-070</strain>
    </source>
</reference>
<dbReference type="RefSeq" id="WP_011608961.1">
    <property type="nucleotide sequence ID" value="NZ_CP018802.1"/>
</dbReference>
<protein>
    <submittedName>
        <fullName evidence="2">Methyltransferase domain-containing protein</fullName>
    </submittedName>
</protein>
<keyword evidence="2" id="KW-0489">Methyltransferase</keyword>
<dbReference type="InterPro" id="IPR013216">
    <property type="entry name" value="Methyltransf_11"/>
</dbReference>
<dbReference type="Proteomes" id="UP000595373">
    <property type="component" value="Chromosome"/>
</dbReference>
<dbReference type="GO" id="GO:0008757">
    <property type="term" value="F:S-adenosylmethionine-dependent methyltransferase activity"/>
    <property type="evidence" value="ECO:0007669"/>
    <property type="project" value="InterPro"/>
</dbReference>
<dbReference type="GO" id="GO:0032259">
    <property type="term" value="P:methylation"/>
    <property type="evidence" value="ECO:0007669"/>
    <property type="project" value="UniProtKB-KW"/>
</dbReference>